<gene>
    <name evidence="3" type="ORF">GLX28_09335</name>
</gene>
<dbReference type="PANTHER" id="PTHR12227:SF0">
    <property type="entry name" value="GLYCERATE KINASE"/>
    <property type="match status" value="1"/>
</dbReference>
<dbReference type="Pfam" id="PF13660">
    <property type="entry name" value="DUF4147"/>
    <property type="match status" value="1"/>
</dbReference>
<evidence type="ECO:0000259" key="2">
    <source>
        <dbReference type="Pfam" id="PF13660"/>
    </source>
</evidence>
<dbReference type="InterPro" id="IPR039760">
    <property type="entry name" value="MOFRL_protein"/>
</dbReference>
<dbReference type="Pfam" id="PF05161">
    <property type="entry name" value="MOFRL"/>
    <property type="match status" value="1"/>
</dbReference>
<dbReference type="AlphaFoldDB" id="A0A6I4YBR8"/>
<accession>A0A6I4YBR8</accession>
<name>A0A6I4YBR8_9DEIO</name>
<dbReference type="SUPFAM" id="SSF82544">
    <property type="entry name" value="GckA/TtuD-like"/>
    <property type="match status" value="1"/>
</dbReference>
<dbReference type="EMBL" id="WVHK01000028">
    <property type="protein sequence ID" value="MXV19839.1"/>
    <property type="molecule type" value="Genomic_DNA"/>
</dbReference>
<evidence type="ECO:0000313" key="3">
    <source>
        <dbReference type="EMBL" id="MXV19839.1"/>
    </source>
</evidence>
<dbReference type="Gene3D" id="3.40.50.10180">
    <property type="entry name" value="Glycerate kinase, MOFRL-like N-terminal domain"/>
    <property type="match status" value="1"/>
</dbReference>
<dbReference type="GO" id="GO:0008887">
    <property type="term" value="F:glycerate kinase activity"/>
    <property type="evidence" value="ECO:0007669"/>
    <property type="project" value="InterPro"/>
</dbReference>
<evidence type="ECO:0000313" key="4">
    <source>
        <dbReference type="Proteomes" id="UP000430519"/>
    </source>
</evidence>
<dbReference type="GO" id="GO:0005737">
    <property type="term" value="C:cytoplasm"/>
    <property type="evidence" value="ECO:0007669"/>
    <property type="project" value="TreeGrafter"/>
</dbReference>
<dbReference type="RefSeq" id="WP_160978843.1">
    <property type="nucleotide sequence ID" value="NZ_WVHK01000028.1"/>
</dbReference>
<sequence length="426" mass="43017">MGGRTADPAEVLRGAFLSALDAVSPARLLAPHLGGPRPDFILAVGKASVPMARAALEAHAGVPTLVVTPHGTAPASQDSASEAWSGVEVIAAGHPVPDGGSVRAGRAALERLGSLRAGQRALVLLSGGGSALLCAPRGVTLAQKQALTGELLRCGADITQINTVRKHLSAVKGGRLAQATRAGVRTLVLSDVVGDPLDMIASGPTVPDPTTFADALAVLDRYGLAAPEARAFFLSGAPDTPDTLPDSAATVIGGNRHLLDAARAYLTAQGVPTLILGDTFTGEARALAAFHASVIRSVQEHGTPAPRPVALLSGGEATVTLGPDAGRGGRNLEFALALLTELAGTPAGLRGVHVLSAGSDGVDGSSDAAGAVLHPDSLDRARALGLDPRGSLRRHDAHPFLDALGDLLRTGPTGHNVGDVRAVLIE</sequence>
<dbReference type="InterPro" id="IPR038614">
    <property type="entry name" value="GK_N_sf"/>
</dbReference>
<dbReference type="InterPro" id="IPR025286">
    <property type="entry name" value="MOFRL_assoc_dom"/>
</dbReference>
<organism evidence="3 4">
    <name type="scientific">Deinococcus xianganensis</name>
    <dbReference type="NCBI Taxonomy" id="1507289"/>
    <lineage>
        <taxon>Bacteria</taxon>
        <taxon>Thermotogati</taxon>
        <taxon>Deinococcota</taxon>
        <taxon>Deinococci</taxon>
        <taxon>Deinococcales</taxon>
        <taxon>Deinococcaceae</taxon>
        <taxon>Deinococcus</taxon>
    </lineage>
</organism>
<comment type="caution">
    <text evidence="3">The sequence shown here is derived from an EMBL/GenBank/DDBJ whole genome shotgun (WGS) entry which is preliminary data.</text>
</comment>
<proteinExistence type="predicted"/>
<dbReference type="Proteomes" id="UP000430519">
    <property type="component" value="Unassembled WGS sequence"/>
</dbReference>
<feature type="domain" description="MOFRL" evidence="1">
    <location>
        <begin position="309"/>
        <end position="419"/>
    </location>
</feature>
<keyword evidence="4" id="KW-1185">Reference proteome</keyword>
<reference evidence="3 4" key="1">
    <citation type="submission" date="2019-11" db="EMBL/GenBank/DDBJ databases">
        <title>Genome sequence of Deinococcus xianganensis Y35, AI-2 producing algicidal bacterium, isolated from lake water.</title>
        <authorList>
            <person name="Li Y."/>
        </authorList>
    </citation>
    <scope>NUCLEOTIDE SEQUENCE [LARGE SCALE GENOMIC DNA]</scope>
    <source>
        <strain evidence="3 4">Y35</strain>
    </source>
</reference>
<feature type="domain" description="MOFRL-associated" evidence="2">
    <location>
        <begin position="12"/>
        <end position="227"/>
    </location>
</feature>
<dbReference type="InterPro" id="IPR007835">
    <property type="entry name" value="MOFRL"/>
</dbReference>
<evidence type="ECO:0000259" key="1">
    <source>
        <dbReference type="Pfam" id="PF05161"/>
    </source>
</evidence>
<dbReference type="PANTHER" id="PTHR12227">
    <property type="entry name" value="GLYCERATE KINASE"/>
    <property type="match status" value="1"/>
</dbReference>
<dbReference type="InterPro" id="IPR037035">
    <property type="entry name" value="GK-like_C_sf"/>
</dbReference>
<protein>
    <submittedName>
        <fullName evidence="3">DUF4147 domain-containing protein</fullName>
    </submittedName>
</protein>
<dbReference type="Gene3D" id="3.40.1480.10">
    <property type="entry name" value="MOFRL domain"/>
    <property type="match status" value="1"/>
</dbReference>